<keyword evidence="5" id="KW-1185">Reference proteome</keyword>
<dbReference type="Gene3D" id="3.40.50.1820">
    <property type="entry name" value="alpha/beta hydrolase"/>
    <property type="match status" value="2"/>
</dbReference>
<keyword evidence="2" id="KW-0378">Hydrolase</keyword>
<dbReference type="EMBL" id="QMKO01001740">
    <property type="protein sequence ID" value="RTG86937.1"/>
    <property type="molecule type" value="Genomic_DNA"/>
</dbReference>
<comment type="caution">
    <text evidence="4">The sequence shown here is derived from an EMBL/GenBank/DDBJ whole genome shotgun (WGS) entry which is preliminary data.</text>
</comment>
<dbReference type="Proteomes" id="UP000290809">
    <property type="component" value="Unassembled WGS sequence"/>
</dbReference>
<dbReference type="InterPro" id="IPR029058">
    <property type="entry name" value="AB_hydrolase_fold"/>
</dbReference>
<evidence type="ECO:0000313" key="4">
    <source>
        <dbReference type="EMBL" id="RTG86937.1"/>
    </source>
</evidence>
<dbReference type="STRING" id="6184.A0A430QGW5"/>
<dbReference type="Pfam" id="PF02089">
    <property type="entry name" value="Palm_thioest"/>
    <property type="match status" value="1"/>
</dbReference>
<sequence>MLLNITSFFHFVYYTTSFVPAQYWHDPFKENVYRKYSRFLADINQENWFGFYRRGSSTDIIKLRDSILYSEDRLGLKVLDKRGDLHLIEKTGEHLNFTNQWFIDNILIRYMK</sequence>
<proteinExistence type="inferred from homology"/>
<evidence type="ECO:0000256" key="2">
    <source>
        <dbReference type="ARBA" id="ARBA00022801"/>
    </source>
</evidence>
<comment type="similarity">
    <text evidence="1">Belongs to the palmitoyl-protein thioesterase family.</text>
</comment>
<feature type="chain" id="PRO_5019453001" evidence="3">
    <location>
        <begin position="18"/>
        <end position="112"/>
    </location>
</feature>
<dbReference type="PANTHER" id="PTHR11247:SF8">
    <property type="entry name" value="PALMITOYL-PROTEIN THIOESTERASE 1"/>
    <property type="match status" value="1"/>
</dbReference>
<evidence type="ECO:0000256" key="3">
    <source>
        <dbReference type="SAM" id="SignalP"/>
    </source>
</evidence>
<organism evidence="4 5">
    <name type="scientific">Schistosoma bovis</name>
    <name type="common">Blood fluke</name>
    <dbReference type="NCBI Taxonomy" id="6184"/>
    <lineage>
        <taxon>Eukaryota</taxon>
        <taxon>Metazoa</taxon>
        <taxon>Spiralia</taxon>
        <taxon>Lophotrochozoa</taxon>
        <taxon>Platyhelminthes</taxon>
        <taxon>Trematoda</taxon>
        <taxon>Digenea</taxon>
        <taxon>Strigeidida</taxon>
        <taxon>Schistosomatoidea</taxon>
        <taxon>Schistosomatidae</taxon>
        <taxon>Schistosoma</taxon>
    </lineage>
</organism>
<feature type="signal peptide" evidence="3">
    <location>
        <begin position="1"/>
        <end position="17"/>
    </location>
</feature>
<reference evidence="4 5" key="1">
    <citation type="journal article" date="2019" name="PLoS Pathog.">
        <title>Genome sequence of the bovine parasite Schistosoma bovis Tanzania.</title>
        <authorList>
            <person name="Oey H."/>
            <person name="Zakrzewski M."/>
            <person name="Gobert G."/>
            <person name="Gravermann K."/>
            <person name="Stoye J."/>
            <person name="Jones M."/>
            <person name="Mcmanus D."/>
            <person name="Krause L."/>
        </authorList>
    </citation>
    <scope>NUCLEOTIDE SEQUENCE [LARGE SCALE GENOMIC DNA]</scope>
    <source>
        <strain evidence="4 5">TAN1997</strain>
    </source>
</reference>
<dbReference type="AlphaFoldDB" id="A0A430QGW5"/>
<name>A0A430QGW5_SCHBO</name>
<dbReference type="PANTHER" id="PTHR11247">
    <property type="entry name" value="PALMITOYL-PROTEIN THIOESTERASE/DOLICHYLDIPHOSPHATASE 1"/>
    <property type="match status" value="1"/>
</dbReference>
<gene>
    <name evidence="4" type="ORF">DC041_0006654</name>
</gene>
<accession>A0A430QGW5</accession>
<dbReference type="GO" id="GO:0016790">
    <property type="term" value="F:thiolester hydrolase activity"/>
    <property type="evidence" value="ECO:0007669"/>
    <property type="project" value="TreeGrafter"/>
</dbReference>
<dbReference type="SUPFAM" id="SSF53474">
    <property type="entry name" value="alpha/beta-Hydrolases"/>
    <property type="match status" value="1"/>
</dbReference>
<evidence type="ECO:0000256" key="1">
    <source>
        <dbReference type="ARBA" id="ARBA00010758"/>
    </source>
</evidence>
<evidence type="ECO:0000313" key="5">
    <source>
        <dbReference type="Proteomes" id="UP000290809"/>
    </source>
</evidence>
<keyword evidence="3" id="KW-0732">Signal</keyword>
<protein>
    <submittedName>
        <fullName evidence="4">Palmitoyl-protein thioesterase</fullName>
    </submittedName>
</protein>
<dbReference type="GO" id="GO:0005764">
    <property type="term" value="C:lysosome"/>
    <property type="evidence" value="ECO:0007669"/>
    <property type="project" value="TreeGrafter"/>
</dbReference>